<organism evidence="2 3">
    <name type="scientific">Catenuloplanes niger</name>
    <dbReference type="NCBI Taxonomy" id="587534"/>
    <lineage>
        <taxon>Bacteria</taxon>
        <taxon>Bacillati</taxon>
        <taxon>Actinomycetota</taxon>
        <taxon>Actinomycetes</taxon>
        <taxon>Micromonosporales</taxon>
        <taxon>Micromonosporaceae</taxon>
        <taxon>Catenuloplanes</taxon>
    </lineage>
</organism>
<dbReference type="AlphaFoldDB" id="A0AAE3ZL02"/>
<evidence type="ECO:0000313" key="2">
    <source>
        <dbReference type="EMBL" id="MDR7321874.1"/>
    </source>
</evidence>
<comment type="caution">
    <text evidence="2">The sequence shown here is derived from an EMBL/GenBank/DDBJ whole genome shotgun (WGS) entry which is preliminary data.</text>
</comment>
<proteinExistence type="predicted"/>
<name>A0AAE3ZL02_9ACTN</name>
<dbReference type="RefSeq" id="WP_310411348.1">
    <property type="nucleotide sequence ID" value="NZ_JAVDYC010000001.1"/>
</dbReference>
<accession>A0AAE3ZL02</accession>
<evidence type="ECO:0000256" key="1">
    <source>
        <dbReference type="SAM" id="MobiDB-lite"/>
    </source>
</evidence>
<gene>
    <name evidence="2" type="ORF">J2S44_002124</name>
</gene>
<feature type="region of interest" description="Disordered" evidence="1">
    <location>
        <begin position="75"/>
        <end position="140"/>
    </location>
</feature>
<dbReference type="Proteomes" id="UP001183629">
    <property type="component" value="Unassembled WGS sequence"/>
</dbReference>
<keyword evidence="3" id="KW-1185">Reference proteome</keyword>
<protein>
    <submittedName>
        <fullName evidence="2">Uncharacterized protein</fullName>
    </submittedName>
</protein>
<feature type="compositionally biased region" description="Low complexity" evidence="1">
    <location>
        <begin position="75"/>
        <end position="91"/>
    </location>
</feature>
<sequence>MRRGPAMFFGAIVAFGLGPAVWIGGTFATAEADAVPGESPRPVPSVSVSTVYVAVEPSDEPAMLEIADAWVPPAVVPSASPSATASATPSGSPTPPATRKPLITPGPSKAVTPPPSSPPVEHTTTPSVSAEPSEDVPADA</sequence>
<evidence type="ECO:0000313" key="3">
    <source>
        <dbReference type="Proteomes" id="UP001183629"/>
    </source>
</evidence>
<dbReference type="EMBL" id="JAVDYC010000001">
    <property type="protein sequence ID" value="MDR7321874.1"/>
    <property type="molecule type" value="Genomic_DNA"/>
</dbReference>
<reference evidence="2 3" key="1">
    <citation type="submission" date="2023-07" db="EMBL/GenBank/DDBJ databases">
        <title>Sequencing the genomes of 1000 actinobacteria strains.</title>
        <authorList>
            <person name="Klenk H.-P."/>
        </authorList>
    </citation>
    <scope>NUCLEOTIDE SEQUENCE [LARGE SCALE GENOMIC DNA]</scope>
    <source>
        <strain evidence="2 3">DSM 44711</strain>
    </source>
</reference>